<dbReference type="GO" id="GO:0004050">
    <property type="term" value="F:apyrase activity"/>
    <property type="evidence" value="ECO:0007669"/>
    <property type="project" value="UniProtKB-EC"/>
</dbReference>
<evidence type="ECO:0000256" key="10">
    <source>
        <dbReference type="ARBA" id="ARBA00022801"/>
    </source>
</evidence>
<evidence type="ECO:0000256" key="6">
    <source>
        <dbReference type="ARBA" id="ARBA00022656"/>
    </source>
</evidence>
<evidence type="ECO:0000256" key="1">
    <source>
        <dbReference type="ARBA" id="ARBA00004613"/>
    </source>
</evidence>
<evidence type="ECO:0000256" key="3">
    <source>
        <dbReference type="ARBA" id="ARBA00012148"/>
    </source>
</evidence>
<evidence type="ECO:0000256" key="4">
    <source>
        <dbReference type="ARBA" id="ARBA00022442"/>
    </source>
</evidence>
<dbReference type="PANTHER" id="PTHR11575:SF32">
    <property type="entry name" value="APYRASE-LIKE PROTEIN"/>
    <property type="match status" value="1"/>
</dbReference>
<dbReference type="EC" id="3.6.1.5" evidence="3"/>
<feature type="domain" description="5'-Nucleotidase C-terminal" evidence="14">
    <location>
        <begin position="233"/>
        <end position="404"/>
    </location>
</feature>
<dbReference type="GO" id="GO:0005576">
    <property type="term" value="C:extracellular region"/>
    <property type="evidence" value="ECO:0007669"/>
    <property type="project" value="UniProtKB-SubCell"/>
</dbReference>
<dbReference type="AlphaFoldDB" id="A0AAW1UBL1"/>
<dbReference type="GO" id="GO:0046872">
    <property type="term" value="F:metal ion binding"/>
    <property type="evidence" value="ECO:0007669"/>
    <property type="project" value="UniProtKB-KW"/>
</dbReference>
<sequence>MNTIPFDAIVLGNHEFDDGIDGVTPFMKQLKAPVVLCNMNDTLEPTIQGLYSKSVVVERNGKKIGIIGVILKSANEISNTGKLSFFDESESVNREAERLVREEGVFTNVVLSHSGYGIEKLIAQKATSKIGLVIGAHSHTFLYTGDNHPGPDKPAGPYPTIERNKDGQIVLVTQASAYTKYLGNITVFYDENGYVKDWSGSPVFMENAIVEDPTYLTELQPYKETVSQMGDTVIGSSLVRLERDDCRMGECMLGNFVTDAMVYAYVERAPTGSWTKAAIAITNTGGLRTTIEKGNITYAELITAQPFGNDLYAGYFTGQDLLDIFEFSATPYFYGRAFIDINLLQVSGIQIVIDVRKPIGSRITSLKVRCAHCEVPVYKEVKLDESYRMIVPSFLMTGGDGFAIISKRMKDAEMGEVDIDAYMEYLKTRSPIFEEIDGRIEILGAETIKCWDLFT</sequence>
<dbReference type="SUPFAM" id="SSF55816">
    <property type="entry name" value="5'-nucleotidase (syn. UDP-sugar hydrolase), C-terminal domain"/>
    <property type="match status" value="1"/>
</dbReference>
<dbReference type="GO" id="GO:0090729">
    <property type="term" value="F:toxin activity"/>
    <property type="evidence" value="ECO:0007669"/>
    <property type="project" value="UniProtKB-KW"/>
</dbReference>
<evidence type="ECO:0000259" key="13">
    <source>
        <dbReference type="Pfam" id="PF00149"/>
    </source>
</evidence>
<keyword evidence="4" id="KW-1201">Platelet aggregation inhibiting toxin</keyword>
<keyword evidence="5" id="KW-0964">Secreted</keyword>
<evidence type="ECO:0000256" key="9">
    <source>
        <dbReference type="ARBA" id="ARBA00022741"/>
    </source>
</evidence>
<proteinExistence type="inferred from homology"/>
<accession>A0AAW1UBL1</accession>
<dbReference type="FunFam" id="3.90.780.10:FF:000001">
    <property type="entry name" value="NT5E isoform 3"/>
    <property type="match status" value="1"/>
</dbReference>
<dbReference type="GO" id="GO:0005886">
    <property type="term" value="C:plasma membrane"/>
    <property type="evidence" value="ECO:0007669"/>
    <property type="project" value="TreeGrafter"/>
</dbReference>
<dbReference type="GO" id="GO:0000166">
    <property type="term" value="F:nucleotide binding"/>
    <property type="evidence" value="ECO:0007669"/>
    <property type="project" value="UniProtKB-KW"/>
</dbReference>
<dbReference type="Pfam" id="PF00149">
    <property type="entry name" value="Metallophos"/>
    <property type="match status" value="1"/>
</dbReference>
<comment type="similarity">
    <text evidence="2 12">Belongs to the 5'-nucleotidase family.</text>
</comment>
<organism evidence="15 16">
    <name type="scientific">Henosepilachna vigintioctopunctata</name>
    <dbReference type="NCBI Taxonomy" id="420089"/>
    <lineage>
        <taxon>Eukaryota</taxon>
        <taxon>Metazoa</taxon>
        <taxon>Ecdysozoa</taxon>
        <taxon>Arthropoda</taxon>
        <taxon>Hexapoda</taxon>
        <taxon>Insecta</taxon>
        <taxon>Pterygota</taxon>
        <taxon>Neoptera</taxon>
        <taxon>Endopterygota</taxon>
        <taxon>Coleoptera</taxon>
        <taxon>Polyphaga</taxon>
        <taxon>Cucujiformia</taxon>
        <taxon>Coccinelloidea</taxon>
        <taxon>Coccinellidae</taxon>
        <taxon>Epilachninae</taxon>
        <taxon>Epilachnini</taxon>
        <taxon>Henosepilachna</taxon>
    </lineage>
</organism>
<dbReference type="InterPro" id="IPR006146">
    <property type="entry name" value="5'-Nucleotdase_CS"/>
</dbReference>
<keyword evidence="11" id="KW-1199">Hemostasis impairing toxin</keyword>
<evidence type="ECO:0000256" key="11">
    <source>
        <dbReference type="ARBA" id="ARBA00023240"/>
    </source>
</evidence>
<protein>
    <recommendedName>
        <fullName evidence="3">apyrase</fullName>
        <ecNumber evidence="3">3.6.1.5</ecNumber>
    </recommendedName>
</protein>
<dbReference type="Gene3D" id="3.60.21.10">
    <property type="match status" value="1"/>
</dbReference>
<dbReference type="GO" id="GO:0008253">
    <property type="term" value="F:5'-nucleotidase activity"/>
    <property type="evidence" value="ECO:0007669"/>
    <property type="project" value="TreeGrafter"/>
</dbReference>
<keyword evidence="8" id="KW-0732">Signal</keyword>
<dbReference type="GO" id="GO:0006196">
    <property type="term" value="P:AMP catabolic process"/>
    <property type="evidence" value="ECO:0007669"/>
    <property type="project" value="TreeGrafter"/>
</dbReference>
<evidence type="ECO:0000256" key="2">
    <source>
        <dbReference type="ARBA" id="ARBA00006654"/>
    </source>
</evidence>
<name>A0AAW1UBL1_9CUCU</name>
<evidence type="ECO:0000256" key="7">
    <source>
        <dbReference type="ARBA" id="ARBA00022723"/>
    </source>
</evidence>
<keyword evidence="9 12" id="KW-0547">Nucleotide-binding</keyword>
<evidence type="ECO:0000313" key="16">
    <source>
        <dbReference type="Proteomes" id="UP001431783"/>
    </source>
</evidence>
<keyword evidence="7" id="KW-0479">Metal-binding</keyword>
<dbReference type="Pfam" id="PF02872">
    <property type="entry name" value="5_nucleotid_C"/>
    <property type="match status" value="1"/>
</dbReference>
<dbReference type="InterPro" id="IPR004843">
    <property type="entry name" value="Calcineurin-like_PHP"/>
</dbReference>
<dbReference type="InterPro" id="IPR029052">
    <property type="entry name" value="Metallo-depent_PP-like"/>
</dbReference>
<feature type="domain" description="Calcineurin-like phosphoesterase" evidence="13">
    <location>
        <begin position="6"/>
        <end position="140"/>
    </location>
</feature>
<gene>
    <name evidence="15" type="ORF">WA026_014052</name>
</gene>
<dbReference type="PANTHER" id="PTHR11575">
    <property type="entry name" value="5'-NUCLEOTIDASE-RELATED"/>
    <property type="match status" value="1"/>
</dbReference>
<keyword evidence="16" id="KW-1185">Reference proteome</keyword>
<evidence type="ECO:0000259" key="14">
    <source>
        <dbReference type="Pfam" id="PF02872"/>
    </source>
</evidence>
<reference evidence="15 16" key="1">
    <citation type="submission" date="2023-03" db="EMBL/GenBank/DDBJ databases">
        <title>Genome insight into feeding habits of ladybird beetles.</title>
        <authorList>
            <person name="Li H.-S."/>
            <person name="Huang Y.-H."/>
            <person name="Pang H."/>
        </authorList>
    </citation>
    <scope>NUCLEOTIDE SEQUENCE [LARGE SCALE GENOMIC DNA]</scope>
    <source>
        <strain evidence="15">SYSU_2023b</strain>
        <tissue evidence="15">Whole body</tissue>
    </source>
</reference>
<keyword evidence="6" id="KW-0800">Toxin</keyword>
<dbReference type="InterPro" id="IPR036907">
    <property type="entry name" value="5'-Nucleotdase_C_sf"/>
</dbReference>
<evidence type="ECO:0000256" key="8">
    <source>
        <dbReference type="ARBA" id="ARBA00022729"/>
    </source>
</evidence>
<evidence type="ECO:0000256" key="12">
    <source>
        <dbReference type="RuleBase" id="RU362119"/>
    </source>
</evidence>
<dbReference type="Gene3D" id="3.90.780.10">
    <property type="entry name" value="5'-Nucleotidase, C-terminal domain"/>
    <property type="match status" value="1"/>
</dbReference>
<dbReference type="PROSITE" id="PS00786">
    <property type="entry name" value="5_NUCLEOTIDASE_2"/>
    <property type="match status" value="1"/>
</dbReference>
<comment type="caution">
    <text evidence="15">The sequence shown here is derived from an EMBL/GenBank/DDBJ whole genome shotgun (WGS) entry which is preliminary data.</text>
</comment>
<comment type="subcellular location">
    <subcellularLocation>
        <location evidence="1">Secreted</location>
    </subcellularLocation>
</comment>
<dbReference type="InterPro" id="IPR008334">
    <property type="entry name" value="5'-Nucleotdase_C"/>
</dbReference>
<dbReference type="EMBL" id="JARQZJ010000037">
    <property type="protein sequence ID" value="KAK9876674.1"/>
    <property type="molecule type" value="Genomic_DNA"/>
</dbReference>
<dbReference type="PRINTS" id="PR01607">
    <property type="entry name" value="APYRASEFAMLY"/>
</dbReference>
<dbReference type="Proteomes" id="UP001431783">
    <property type="component" value="Unassembled WGS sequence"/>
</dbReference>
<dbReference type="InterPro" id="IPR006179">
    <property type="entry name" value="5_nucleotidase/apyrase"/>
</dbReference>
<keyword evidence="10 12" id="KW-0378">Hydrolase</keyword>
<evidence type="ECO:0000313" key="15">
    <source>
        <dbReference type="EMBL" id="KAK9876674.1"/>
    </source>
</evidence>
<evidence type="ECO:0000256" key="5">
    <source>
        <dbReference type="ARBA" id="ARBA00022525"/>
    </source>
</evidence>
<dbReference type="SUPFAM" id="SSF56300">
    <property type="entry name" value="Metallo-dependent phosphatases"/>
    <property type="match status" value="1"/>
</dbReference>